<keyword evidence="12" id="KW-1185">Reference proteome</keyword>
<dbReference type="OrthoDB" id="9776359at2"/>
<dbReference type="Pfam" id="PF03116">
    <property type="entry name" value="NQR2_RnfD_RnfE"/>
    <property type="match status" value="1"/>
</dbReference>
<dbReference type="EC" id="7.-.-.-" evidence="10"/>
<dbReference type="RefSeq" id="WP_025747238.1">
    <property type="nucleotide sequence ID" value="NZ_FOXR01000004.1"/>
</dbReference>
<dbReference type="GO" id="GO:0005886">
    <property type="term" value="C:plasma membrane"/>
    <property type="evidence" value="ECO:0007669"/>
    <property type="project" value="UniProtKB-SubCell"/>
</dbReference>
<dbReference type="GO" id="GO:0055085">
    <property type="term" value="P:transmembrane transport"/>
    <property type="evidence" value="ECO:0007669"/>
    <property type="project" value="InterPro"/>
</dbReference>
<evidence type="ECO:0000256" key="10">
    <source>
        <dbReference type="HAMAP-Rule" id="MF_00462"/>
    </source>
</evidence>
<comment type="caution">
    <text evidence="10">Lacks conserved residue(s) required for the propagation of feature annotation.</text>
</comment>
<comment type="subunit">
    <text evidence="10">The complex is composed of six subunits: RnfA, RnfB, RnfC, RnfD, RnfE and RnfG.</text>
</comment>
<dbReference type="PANTHER" id="PTHR30578:SF0">
    <property type="entry name" value="ION-TRANSLOCATING OXIDOREDUCTASE COMPLEX SUBUNIT D"/>
    <property type="match status" value="1"/>
</dbReference>
<name>A0A1I5TII1_9FIRM</name>
<dbReference type="Proteomes" id="UP000198577">
    <property type="component" value="Unassembled WGS sequence"/>
</dbReference>
<evidence type="ECO:0000313" key="12">
    <source>
        <dbReference type="Proteomes" id="UP000198577"/>
    </source>
</evidence>
<keyword evidence="2 10" id="KW-0597">Phosphoprotein</keyword>
<evidence type="ECO:0000256" key="4">
    <source>
        <dbReference type="ARBA" id="ARBA00022643"/>
    </source>
</evidence>
<dbReference type="EMBL" id="FOXR01000004">
    <property type="protein sequence ID" value="SFP82835.1"/>
    <property type="molecule type" value="Genomic_DNA"/>
</dbReference>
<keyword evidence="9 10" id="KW-0472">Membrane</keyword>
<feature type="transmembrane region" description="Helical" evidence="10">
    <location>
        <begin position="94"/>
        <end position="112"/>
    </location>
</feature>
<evidence type="ECO:0000256" key="6">
    <source>
        <dbReference type="ARBA" id="ARBA00022967"/>
    </source>
</evidence>
<keyword evidence="6 10" id="KW-1278">Translocase</keyword>
<evidence type="ECO:0000256" key="5">
    <source>
        <dbReference type="ARBA" id="ARBA00022692"/>
    </source>
</evidence>
<dbReference type="NCBIfam" id="TIGR01946">
    <property type="entry name" value="rnfD"/>
    <property type="match status" value="1"/>
</dbReference>
<keyword evidence="7 10" id="KW-0249">Electron transport</keyword>
<evidence type="ECO:0000256" key="3">
    <source>
        <dbReference type="ARBA" id="ARBA00022630"/>
    </source>
</evidence>
<keyword evidence="1 10" id="KW-0813">Transport</keyword>
<evidence type="ECO:0000256" key="1">
    <source>
        <dbReference type="ARBA" id="ARBA00022448"/>
    </source>
</evidence>
<dbReference type="GO" id="GO:0022900">
    <property type="term" value="P:electron transport chain"/>
    <property type="evidence" value="ECO:0007669"/>
    <property type="project" value="UniProtKB-UniRule"/>
</dbReference>
<sequence length="325" mass="34510">MEPLIVSSSPHVYSEDTTARIMRDVVLALLPAAAVAVYFFGGRAALIMAISVLSAVVTEAVVQKLMKKPVTINDWSAAVTGLMLAFNLPPTVPLWLPAVGSAIAIALVKQAFGGLGHNFMNPALAARAILLAAWPVYMTTWADPIRGAMSAAAADAVSSATPLAILKGMEGTEAQLPPLWAIILGNTRGCLGETSDVALLLGAVYLLWRRVINWRIPFSFIGTVGLLTWILGPQGLFTGNAIYHIFSGGLILGAFYMATDYSSSPVTPKGQIIMGIGCGIITSIIRLYGGYPEGVTYSILLMNVATPLIDRFTMPRIYGEVRADV</sequence>
<accession>A0A1I5TII1</accession>
<dbReference type="InterPro" id="IPR011303">
    <property type="entry name" value="RnfD_bac"/>
</dbReference>
<organism evidence="11 12">
    <name type="scientific">Caldicoprobacter faecalis</name>
    <dbReference type="NCBI Taxonomy" id="937334"/>
    <lineage>
        <taxon>Bacteria</taxon>
        <taxon>Bacillati</taxon>
        <taxon>Bacillota</taxon>
        <taxon>Clostridia</taxon>
        <taxon>Caldicoprobacterales</taxon>
        <taxon>Caldicoprobacteraceae</taxon>
        <taxon>Caldicoprobacter</taxon>
    </lineage>
</organism>
<dbReference type="PANTHER" id="PTHR30578">
    <property type="entry name" value="ELECTRON TRANSPORT COMPLEX PROTEIN RNFD"/>
    <property type="match status" value="1"/>
</dbReference>
<feature type="transmembrane region" description="Helical" evidence="10">
    <location>
        <begin position="21"/>
        <end position="40"/>
    </location>
</feature>
<evidence type="ECO:0000256" key="7">
    <source>
        <dbReference type="ARBA" id="ARBA00022982"/>
    </source>
</evidence>
<evidence type="ECO:0000256" key="2">
    <source>
        <dbReference type="ARBA" id="ARBA00022553"/>
    </source>
</evidence>
<dbReference type="AlphaFoldDB" id="A0A1I5TII1"/>
<feature type="transmembrane region" description="Helical" evidence="10">
    <location>
        <begin position="271"/>
        <end position="289"/>
    </location>
</feature>
<gene>
    <name evidence="10" type="primary">rnfD</name>
    <name evidence="11" type="ORF">SAMN05444406_104139</name>
</gene>
<proteinExistence type="inferred from homology"/>
<evidence type="ECO:0000313" key="11">
    <source>
        <dbReference type="EMBL" id="SFP82835.1"/>
    </source>
</evidence>
<comment type="cofactor">
    <cofactor evidence="10">
        <name>FMN</name>
        <dbReference type="ChEBI" id="CHEBI:58210"/>
    </cofactor>
</comment>
<keyword evidence="8 10" id="KW-1133">Transmembrane helix</keyword>
<feature type="transmembrane region" description="Helical" evidence="10">
    <location>
        <begin position="124"/>
        <end position="142"/>
    </location>
</feature>
<dbReference type="HAMAP" id="MF_00462">
    <property type="entry name" value="RsxD_RnfD"/>
    <property type="match status" value="1"/>
</dbReference>
<feature type="transmembrane region" description="Helical" evidence="10">
    <location>
        <begin position="241"/>
        <end position="259"/>
    </location>
</feature>
<comment type="similarity">
    <text evidence="10">Belongs to the NqrB/RnfD family.</text>
</comment>
<dbReference type="STRING" id="937334.SAMN05444406_104139"/>
<evidence type="ECO:0000256" key="9">
    <source>
        <dbReference type="ARBA" id="ARBA00023136"/>
    </source>
</evidence>
<protein>
    <recommendedName>
        <fullName evidence="10">Ion-translocating oxidoreductase complex subunit D</fullName>
        <ecNumber evidence="10">7.-.-.-</ecNumber>
    </recommendedName>
    <alternativeName>
        <fullName evidence="10">Rnf electron transport complex subunit D</fullName>
    </alternativeName>
</protein>
<dbReference type="InterPro" id="IPR004338">
    <property type="entry name" value="NqrB/RnfD"/>
</dbReference>
<evidence type="ECO:0000256" key="8">
    <source>
        <dbReference type="ARBA" id="ARBA00022989"/>
    </source>
</evidence>
<comment type="function">
    <text evidence="10">Part of a membrane-bound complex that couples electron transfer with translocation of ions across the membrane.</text>
</comment>
<keyword evidence="4 10" id="KW-0288">FMN</keyword>
<keyword evidence="3 10" id="KW-0285">Flavoprotein</keyword>
<keyword evidence="5 10" id="KW-0812">Transmembrane</keyword>
<feature type="transmembrane region" description="Helical" evidence="10">
    <location>
        <begin position="216"/>
        <end position="235"/>
    </location>
</feature>
<feature type="modified residue" description="FMN phosphoryl threonine" evidence="10">
    <location>
        <position position="161"/>
    </location>
</feature>
<reference evidence="11 12" key="1">
    <citation type="submission" date="2016-10" db="EMBL/GenBank/DDBJ databases">
        <authorList>
            <person name="de Groot N.N."/>
        </authorList>
    </citation>
    <scope>NUCLEOTIDE SEQUENCE [LARGE SCALE GENOMIC DNA]</scope>
    <source>
        <strain evidence="11 12">DSM 20678</strain>
    </source>
</reference>
<keyword evidence="10" id="KW-1003">Cell membrane</keyword>
<comment type="subcellular location">
    <subcellularLocation>
        <location evidence="10">Cell membrane</location>
        <topology evidence="10">Multi-pass membrane protein</topology>
    </subcellularLocation>
</comment>